<accession>A0A5C3M7A4</accession>
<keyword evidence="2" id="KW-0472">Membrane</keyword>
<evidence type="ECO:0000313" key="3">
    <source>
        <dbReference type="EMBL" id="TFK39728.1"/>
    </source>
</evidence>
<feature type="transmembrane region" description="Helical" evidence="2">
    <location>
        <begin position="51"/>
        <end position="75"/>
    </location>
</feature>
<evidence type="ECO:0000313" key="4">
    <source>
        <dbReference type="Proteomes" id="UP000308652"/>
    </source>
</evidence>
<feature type="region of interest" description="Disordered" evidence="1">
    <location>
        <begin position="168"/>
        <end position="205"/>
    </location>
</feature>
<dbReference type="AlphaFoldDB" id="A0A5C3M7A4"/>
<gene>
    <name evidence="3" type="ORF">BDQ12DRAFT_773779</name>
</gene>
<feature type="compositionally biased region" description="Low complexity" evidence="1">
    <location>
        <begin position="168"/>
        <end position="177"/>
    </location>
</feature>
<keyword evidence="2" id="KW-0812">Transmembrane</keyword>
<sequence length="205" mass="22529">RKLEANTSGNKIHIKEKPSWCNANLIADGLLIAIPLFKLWNVGLPKVQRRLVLSGFTASILTIITMAASTAVQFVPDSLEPARGRVQILLSHLEVSISLLVCNALVTIAYFYVKHQRHSGTSPITTFEVDTKETSQRSQAQSASSNTALSTEFVLTDILDGYTTQSEFSSSNESISRNIHRRGANSASIRSLTSSRQNQKELIVE</sequence>
<feature type="transmembrane region" description="Helical" evidence="2">
    <location>
        <begin position="25"/>
        <end position="44"/>
    </location>
</feature>
<dbReference type="Proteomes" id="UP000308652">
    <property type="component" value="Unassembled WGS sequence"/>
</dbReference>
<dbReference type="OrthoDB" id="3012989at2759"/>
<name>A0A5C3M7A4_9AGAR</name>
<feature type="compositionally biased region" description="Polar residues" evidence="1">
    <location>
        <begin position="185"/>
        <end position="197"/>
    </location>
</feature>
<proteinExistence type="predicted"/>
<evidence type="ECO:0008006" key="5">
    <source>
        <dbReference type="Google" id="ProtNLM"/>
    </source>
</evidence>
<reference evidence="3 4" key="1">
    <citation type="journal article" date="2019" name="Nat. Ecol. Evol.">
        <title>Megaphylogeny resolves global patterns of mushroom evolution.</title>
        <authorList>
            <person name="Varga T."/>
            <person name="Krizsan K."/>
            <person name="Foldi C."/>
            <person name="Dima B."/>
            <person name="Sanchez-Garcia M."/>
            <person name="Sanchez-Ramirez S."/>
            <person name="Szollosi G.J."/>
            <person name="Szarkandi J.G."/>
            <person name="Papp V."/>
            <person name="Albert L."/>
            <person name="Andreopoulos W."/>
            <person name="Angelini C."/>
            <person name="Antonin V."/>
            <person name="Barry K.W."/>
            <person name="Bougher N.L."/>
            <person name="Buchanan P."/>
            <person name="Buyck B."/>
            <person name="Bense V."/>
            <person name="Catcheside P."/>
            <person name="Chovatia M."/>
            <person name="Cooper J."/>
            <person name="Damon W."/>
            <person name="Desjardin D."/>
            <person name="Finy P."/>
            <person name="Geml J."/>
            <person name="Haridas S."/>
            <person name="Hughes K."/>
            <person name="Justo A."/>
            <person name="Karasinski D."/>
            <person name="Kautmanova I."/>
            <person name="Kiss B."/>
            <person name="Kocsube S."/>
            <person name="Kotiranta H."/>
            <person name="LaButti K.M."/>
            <person name="Lechner B.E."/>
            <person name="Liimatainen K."/>
            <person name="Lipzen A."/>
            <person name="Lukacs Z."/>
            <person name="Mihaltcheva S."/>
            <person name="Morgado L.N."/>
            <person name="Niskanen T."/>
            <person name="Noordeloos M.E."/>
            <person name="Ohm R.A."/>
            <person name="Ortiz-Santana B."/>
            <person name="Ovrebo C."/>
            <person name="Racz N."/>
            <person name="Riley R."/>
            <person name="Savchenko A."/>
            <person name="Shiryaev A."/>
            <person name="Soop K."/>
            <person name="Spirin V."/>
            <person name="Szebenyi C."/>
            <person name="Tomsovsky M."/>
            <person name="Tulloss R.E."/>
            <person name="Uehling J."/>
            <person name="Grigoriev I.V."/>
            <person name="Vagvolgyi C."/>
            <person name="Papp T."/>
            <person name="Martin F.M."/>
            <person name="Miettinen O."/>
            <person name="Hibbett D.S."/>
            <person name="Nagy L.G."/>
        </authorList>
    </citation>
    <scope>NUCLEOTIDE SEQUENCE [LARGE SCALE GENOMIC DNA]</scope>
    <source>
        <strain evidence="3 4">CBS 166.37</strain>
    </source>
</reference>
<feature type="non-terminal residue" evidence="3">
    <location>
        <position position="1"/>
    </location>
</feature>
<keyword evidence="4" id="KW-1185">Reference proteome</keyword>
<protein>
    <recommendedName>
        <fullName evidence="5">Integral membrane protein</fullName>
    </recommendedName>
</protein>
<feature type="transmembrane region" description="Helical" evidence="2">
    <location>
        <begin position="95"/>
        <end position="113"/>
    </location>
</feature>
<dbReference type="EMBL" id="ML213598">
    <property type="protein sequence ID" value="TFK39728.1"/>
    <property type="molecule type" value="Genomic_DNA"/>
</dbReference>
<keyword evidence="2" id="KW-1133">Transmembrane helix</keyword>
<evidence type="ECO:0000256" key="1">
    <source>
        <dbReference type="SAM" id="MobiDB-lite"/>
    </source>
</evidence>
<organism evidence="3 4">
    <name type="scientific">Crucibulum laeve</name>
    <dbReference type="NCBI Taxonomy" id="68775"/>
    <lineage>
        <taxon>Eukaryota</taxon>
        <taxon>Fungi</taxon>
        <taxon>Dikarya</taxon>
        <taxon>Basidiomycota</taxon>
        <taxon>Agaricomycotina</taxon>
        <taxon>Agaricomycetes</taxon>
        <taxon>Agaricomycetidae</taxon>
        <taxon>Agaricales</taxon>
        <taxon>Agaricineae</taxon>
        <taxon>Nidulariaceae</taxon>
        <taxon>Crucibulum</taxon>
    </lineage>
</organism>
<evidence type="ECO:0000256" key="2">
    <source>
        <dbReference type="SAM" id="Phobius"/>
    </source>
</evidence>